<keyword evidence="3" id="KW-1185">Reference proteome</keyword>
<dbReference type="Proteomes" id="UP000479710">
    <property type="component" value="Unassembled WGS sequence"/>
</dbReference>
<protein>
    <submittedName>
        <fullName evidence="2">Uncharacterized protein</fullName>
    </submittedName>
</protein>
<dbReference type="EMBL" id="SPHZ02000011">
    <property type="protein sequence ID" value="KAF0891640.1"/>
    <property type="molecule type" value="Genomic_DNA"/>
</dbReference>
<name>A0A6G1BUG7_9ORYZ</name>
<proteinExistence type="predicted"/>
<feature type="region of interest" description="Disordered" evidence="1">
    <location>
        <begin position="1"/>
        <end position="20"/>
    </location>
</feature>
<sequence length="62" mass="6112">RFAMGSNEALGNRANMADSGLEPLDGTIGNGIAAGPSGVGAEFHRTAAQASGVGPADEVELQ</sequence>
<comment type="caution">
    <text evidence="2">The sequence shown here is derived from an EMBL/GenBank/DDBJ whole genome shotgun (WGS) entry which is preliminary data.</text>
</comment>
<evidence type="ECO:0000256" key="1">
    <source>
        <dbReference type="SAM" id="MobiDB-lite"/>
    </source>
</evidence>
<reference evidence="2 3" key="1">
    <citation type="submission" date="2019-11" db="EMBL/GenBank/DDBJ databases">
        <title>Whole genome sequence of Oryza granulata.</title>
        <authorList>
            <person name="Li W."/>
        </authorList>
    </citation>
    <scope>NUCLEOTIDE SEQUENCE [LARGE SCALE GENOMIC DNA]</scope>
    <source>
        <strain evidence="3">cv. Menghai</strain>
        <tissue evidence="2">Leaf</tissue>
    </source>
</reference>
<dbReference type="OrthoDB" id="686674at2759"/>
<dbReference type="AlphaFoldDB" id="A0A6G1BUG7"/>
<feature type="region of interest" description="Disordered" evidence="1">
    <location>
        <begin position="28"/>
        <end position="62"/>
    </location>
</feature>
<feature type="non-terminal residue" evidence="2">
    <location>
        <position position="1"/>
    </location>
</feature>
<evidence type="ECO:0000313" key="3">
    <source>
        <dbReference type="Proteomes" id="UP000479710"/>
    </source>
</evidence>
<gene>
    <name evidence="2" type="ORF">E2562_010621</name>
</gene>
<organism evidence="2 3">
    <name type="scientific">Oryza meyeriana var. granulata</name>
    <dbReference type="NCBI Taxonomy" id="110450"/>
    <lineage>
        <taxon>Eukaryota</taxon>
        <taxon>Viridiplantae</taxon>
        <taxon>Streptophyta</taxon>
        <taxon>Embryophyta</taxon>
        <taxon>Tracheophyta</taxon>
        <taxon>Spermatophyta</taxon>
        <taxon>Magnoliopsida</taxon>
        <taxon>Liliopsida</taxon>
        <taxon>Poales</taxon>
        <taxon>Poaceae</taxon>
        <taxon>BOP clade</taxon>
        <taxon>Oryzoideae</taxon>
        <taxon>Oryzeae</taxon>
        <taxon>Oryzinae</taxon>
        <taxon>Oryza</taxon>
        <taxon>Oryza meyeriana</taxon>
    </lineage>
</organism>
<accession>A0A6G1BUG7</accession>
<evidence type="ECO:0000313" key="2">
    <source>
        <dbReference type="EMBL" id="KAF0891640.1"/>
    </source>
</evidence>